<comment type="cofactor">
    <cofactor evidence="17">
        <name>Mg(2+)</name>
        <dbReference type="ChEBI" id="CHEBI:18420"/>
    </cofactor>
</comment>
<feature type="binding site" evidence="18">
    <location>
        <position position="125"/>
    </location>
    <ligand>
        <name>K(+)</name>
        <dbReference type="ChEBI" id="CHEBI:29103"/>
    </ligand>
</feature>
<evidence type="ECO:0000256" key="16">
    <source>
        <dbReference type="ARBA" id="ARBA00049209"/>
    </source>
</evidence>
<keyword evidence="7 17" id="KW-0067">ATP-binding</keyword>
<feature type="binding site" evidence="18">
    <location>
        <position position="161"/>
    </location>
    <ligand>
        <name>K(+)</name>
        <dbReference type="ChEBI" id="CHEBI:29103"/>
    </ligand>
</feature>
<evidence type="ECO:0000256" key="9">
    <source>
        <dbReference type="ARBA" id="ARBA00022958"/>
    </source>
</evidence>
<dbReference type="GO" id="GO:0046496">
    <property type="term" value="P:nicotinamide nucleotide metabolic process"/>
    <property type="evidence" value="ECO:0007669"/>
    <property type="project" value="UniProtKB-UniRule"/>
</dbReference>
<dbReference type="InterPro" id="IPR029056">
    <property type="entry name" value="Ribokinase-like"/>
</dbReference>
<feature type="binding site" evidence="17">
    <location>
        <position position="263"/>
    </location>
    <ligand>
        <name>(6S)-NADPHX</name>
        <dbReference type="ChEBI" id="CHEBI:64076"/>
    </ligand>
</feature>
<feature type="binding site" evidence="18">
    <location>
        <begin position="129"/>
        <end position="135"/>
    </location>
    <ligand>
        <name>(6S)-NADPHX</name>
        <dbReference type="ChEBI" id="CHEBI:64076"/>
    </ligand>
</feature>
<comment type="catalytic activity">
    <reaction evidence="15 17 19">
        <text>(6S)-NADHX + ADP = AMP + phosphate + NADH + H(+)</text>
        <dbReference type="Rhea" id="RHEA:32223"/>
        <dbReference type="ChEBI" id="CHEBI:15378"/>
        <dbReference type="ChEBI" id="CHEBI:43474"/>
        <dbReference type="ChEBI" id="CHEBI:57945"/>
        <dbReference type="ChEBI" id="CHEBI:64074"/>
        <dbReference type="ChEBI" id="CHEBI:456215"/>
        <dbReference type="ChEBI" id="CHEBI:456216"/>
        <dbReference type="EC" id="4.2.1.136"/>
    </reaction>
</comment>
<evidence type="ECO:0000256" key="10">
    <source>
        <dbReference type="ARBA" id="ARBA00023027"/>
    </source>
</evidence>
<comment type="caution">
    <text evidence="18">Lacks conserved residue(s) required for the propagation of feature annotation.</text>
</comment>
<evidence type="ECO:0000256" key="14">
    <source>
        <dbReference type="ARBA" id="ARBA00025153"/>
    </source>
</evidence>
<dbReference type="Proteomes" id="UP000325372">
    <property type="component" value="Unassembled WGS sequence"/>
</dbReference>
<feature type="binding site" evidence="17">
    <location>
        <position position="441"/>
    </location>
    <ligand>
        <name>AMP</name>
        <dbReference type="ChEBI" id="CHEBI:456215"/>
    </ligand>
</feature>
<dbReference type="EMBL" id="VYXP01000002">
    <property type="protein sequence ID" value="KAA9133114.1"/>
    <property type="molecule type" value="Genomic_DNA"/>
</dbReference>
<evidence type="ECO:0000256" key="13">
    <source>
        <dbReference type="ARBA" id="ARBA00023268"/>
    </source>
</evidence>
<evidence type="ECO:0000256" key="4">
    <source>
        <dbReference type="ARBA" id="ARBA00009524"/>
    </source>
</evidence>
<dbReference type="EC" id="4.2.1.136" evidence="19"/>
<gene>
    <name evidence="17" type="primary">nnrD</name>
    <name evidence="18" type="synonym">nnrE</name>
    <name evidence="22" type="ORF">F3N42_01775</name>
</gene>
<keyword evidence="5 18" id="KW-0479">Metal-binding</keyword>
<dbReference type="Gene3D" id="3.40.1190.20">
    <property type="match status" value="1"/>
</dbReference>
<evidence type="ECO:0000256" key="8">
    <source>
        <dbReference type="ARBA" id="ARBA00022857"/>
    </source>
</evidence>
<evidence type="ECO:0000256" key="5">
    <source>
        <dbReference type="ARBA" id="ARBA00022723"/>
    </source>
</evidence>
<dbReference type="PROSITE" id="PS01049">
    <property type="entry name" value="YJEF_C_1"/>
    <property type="match status" value="1"/>
</dbReference>
<feature type="binding site" evidence="18">
    <location>
        <position position="63"/>
    </location>
    <ligand>
        <name>K(+)</name>
        <dbReference type="ChEBI" id="CHEBI:29103"/>
    </ligand>
</feature>
<dbReference type="InterPro" id="IPR004443">
    <property type="entry name" value="YjeF_N_dom"/>
</dbReference>
<evidence type="ECO:0000256" key="1">
    <source>
        <dbReference type="ARBA" id="ARBA00000013"/>
    </source>
</evidence>
<keyword evidence="6 17" id="KW-0547">Nucleotide-binding</keyword>
<comment type="subunit">
    <text evidence="17">Homotetramer.</text>
</comment>
<keyword evidence="8 17" id="KW-0521">NADP</keyword>
<comment type="caution">
    <text evidence="22">The sequence shown here is derived from an EMBL/GenBank/DDBJ whole genome shotgun (WGS) entry which is preliminary data.</text>
</comment>
<feature type="binding site" evidence="17">
    <location>
        <position position="375"/>
    </location>
    <ligand>
        <name>(6S)-NADPHX</name>
        <dbReference type="ChEBI" id="CHEBI:64076"/>
    </ligand>
</feature>
<dbReference type="Pfam" id="PF03853">
    <property type="entry name" value="YjeF_N"/>
    <property type="match status" value="1"/>
</dbReference>
<comment type="similarity">
    <text evidence="4 19">In the C-terminal section; belongs to the NnrD/CARKD family.</text>
</comment>
<feature type="binding site" evidence="18">
    <location>
        <position position="158"/>
    </location>
    <ligand>
        <name>(6S)-NADPHX</name>
        <dbReference type="ChEBI" id="CHEBI:64076"/>
    </ligand>
</feature>
<keyword evidence="12 17" id="KW-0456">Lyase</keyword>
<evidence type="ECO:0000256" key="11">
    <source>
        <dbReference type="ARBA" id="ARBA00023235"/>
    </source>
</evidence>
<keyword evidence="13" id="KW-0511">Multifunctional enzyme</keyword>
<dbReference type="SUPFAM" id="SSF53613">
    <property type="entry name" value="Ribokinase-like"/>
    <property type="match status" value="1"/>
</dbReference>
<evidence type="ECO:0000256" key="7">
    <source>
        <dbReference type="ARBA" id="ARBA00022840"/>
    </source>
</evidence>
<organism evidence="22 23">
    <name type="scientific">Marinihelvus fidelis</name>
    <dbReference type="NCBI Taxonomy" id="2613842"/>
    <lineage>
        <taxon>Bacteria</taxon>
        <taxon>Pseudomonadati</taxon>
        <taxon>Pseudomonadota</taxon>
        <taxon>Gammaproteobacteria</taxon>
        <taxon>Chromatiales</taxon>
        <taxon>Wenzhouxiangellaceae</taxon>
        <taxon>Marinihelvus</taxon>
    </lineage>
</organism>
<dbReference type="PANTHER" id="PTHR12592">
    <property type="entry name" value="ATP-DEPENDENT (S)-NAD(P)H-HYDRATE DEHYDRATASE FAMILY MEMBER"/>
    <property type="match status" value="1"/>
</dbReference>
<feature type="binding site" evidence="17">
    <location>
        <position position="442"/>
    </location>
    <ligand>
        <name>(6S)-NADPHX</name>
        <dbReference type="ChEBI" id="CHEBI:64076"/>
    </ligand>
</feature>
<dbReference type="Pfam" id="PF01256">
    <property type="entry name" value="Carb_kinase"/>
    <property type="match status" value="1"/>
</dbReference>
<protein>
    <recommendedName>
        <fullName evidence="19">Bifunctional NAD(P)H-hydrate repair enzyme</fullName>
    </recommendedName>
    <alternativeName>
        <fullName evidence="19">Nicotinamide nucleotide repair protein</fullName>
    </alternativeName>
    <domain>
        <recommendedName>
            <fullName evidence="19">ADP-dependent (S)-NAD(P)H-hydrate dehydratase</fullName>
            <ecNumber evidence="19">4.2.1.136</ecNumber>
        </recommendedName>
        <alternativeName>
            <fullName evidence="19">ADP-dependent NAD(P)HX dehydratase</fullName>
        </alternativeName>
    </domain>
    <domain>
        <recommendedName>
            <fullName evidence="19">NAD(P)H-hydrate epimerase</fullName>
            <ecNumber evidence="19">5.1.99.6</ecNumber>
        </recommendedName>
    </domain>
</protein>
<evidence type="ECO:0000259" key="20">
    <source>
        <dbReference type="PROSITE" id="PS51383"/>
    </source>
</evidence>
<dbReference type="PROSITE" id="PS01050">
    <property type="entry name" value="YJEF_C_2"/>
    <property type="match status" value="1"/>
</dbReference>
<evidence type="ECO:0000256" key="18">
    <source>
        <dbReference type="HAMAP-Rule" id="MF_01966"/>
    </source>
</evidence>
<evidence type="ECO:0000313" key="22">
    <source>
        <dbReference type="EMBL" id="KAA9133114.1"/>
    </source>
</evidence>
<dbReference type="HAMAP" id="MF_01965">
    <property type="entry name" value="NADHX_dehydratase"/>
    <property type="match status" value="1"/>
</dbReference>
<dbReference type="NCBIfam" id="TIGR00196">
    <property type="entry name" value="yjeF_cterm"/>
    <property type="match status" value="1"/>
</dbReference>
<evidence type="ECO:0000256" key="3">
    <source>
        <dbReference type="ARBA" id="ARBA00006001"/>
    </source>
</evidence>
<feature type="domain" description="YjeF C-terminal" evidence="20">
    <location>
        <begin position="228"/>
        <end position="499"/>
    </location>
</feature>
<evidence type="ECO:0000256" key="19">
    <source>
        <dbReference type="PIRNR" id="PIRNR017184"/>
    </source>
</evidence>
<comment type="similarity">
    <text evidence="3 19">In the N-terminal section; belongs to the NnrE/AIBP family.</text>
</comment>
<dbReference type="GO" id="GO:0110051">
    <property type="term" value="P:metabolite repair"/>
    <property type="evidence" value="ECO:0007669"/>
    <property type="project" value="TreeGrafter"/>
</dbReference>
<comment type="function">
    <text evidence="17">Catalyzes the dehydration of the S-form of NAD(P)HX at the expense of ADP, which is converted to AMP. Together with NAD(P)HX epimerase, which catalyzes the epimerization of the S- and R-forms, the enzyme allows the repair of both epimers of NAD(P)HX, a damaged form of NAD(P)H that is a result of enzymatic or heat-dependent hydration.</text>
</comment>
<dbReference type="InterPro" id="IPR017953">
    <property type="entry name" value="Carbohydrate_kinase_pred_CS"/>
</dbReference>
<comment type="similarity">
    <text evidence="17">Belongs to the NnrD/CARKD family.</text>
</comment>
<dbReference type="InterPro" id="IPR036652">
    <property type="entry name" value="YjeF_N_dom_sf"/>
</dbReference>
<evidence type="ECO:0000256" key="15">
    <source>
        <dbReference type="ARBA" id="ARBA00048238"/>
    </source>
</evidence>
<reference evidence="22 23" key="1">
    <citation type="submission" date="2019-09" db="EMBL/GenBank/DDBJ databases">
        <title>Wenzhouxiangella sp. Genome sequencing and assembly.</title>
        <authorList>
            <person name="Zhang R."/>
        </authorList>
    </citation>
    <scope>NUCLEOTIDE SEQUENCE [LARGE SCALE GENOMIC DNA]</scope>
    <source>
        <strain evidence="22 23">W260</strain>
    </source>
</reference>
<evidence type="ECO:0000256" key="17">
    <source>
        <dbReference type="HAMAP-Rule" id="MF_01965"/>
    </source>
</evidence>
<dbReference type="PIRSF" id="PIRSF017184">
    <property type="entry name" value="Nnr"/>
    <property type="match status" value="1"/>
</dbReference>
<feature type="binding site" evidence="17">
    <location>
        <begin position="412"/>
        <end position="416"/>
    </location>
    <ligand>
        <name>AMP</name>
        <dbReference type="ChEBI" id="CHEBI:456215"/>
    </ligand>
</feature>
<feature type="binding site" evidence="17">
    <location>
        <position position="324"/>
    </location>
    <ligand>
        <name>(6S)-NADPHX</name>
        <dbReference type="ChEBI" id="CHEBI:64076"/>
    </ligand>
</feature>
<dbReference type="GO" id="GO:0046872">
    <property type="term" value="F:metal ion binding"/>
    <property type="evidence" value="ECO:0007669"/>
    <property type="project" value="UniProtKB-UniRule"/>
</dbReference>
<dbReference type="InterPro" id="IPR000631">
    <property type="entry name" value="CARKD"/>
</dbReference>
<evidence type="ECO:0000256" key="2">
    <source>
        <dbReference type="ARBA" id="ARBA00000909"/>
    </source>
</evidence>
<comment type="similarity">
    <text evidence="18">Belongs to the NnrE/AIBP family.</text>
</comment>
<dbReference type="AlphaFoldDB" id="A0A5N0TF70"/>
<dbReference type="GO" id="GO:0005524">
    <property type="term" value="F:ATP binding"/>
    <property type="evidence" value="ECO:0007669"/>
    <property type="project" value="UniProtKB-UniRule"/>
</dbReference>
<keyword evidence="11 18" id="KW-0413">Isomerase</keyword>
<dbReference type="Gene3D" id="3.40.50.10260">
    <property type="entry name" value="YjeF N-terminal domain"/>
    <property type="match status" value="1"/>
</dbReference>
<dbReference type="PROSITE" id="PS51383">
    <property type="entry name" value="YJEF_C_3"/>
    <property type="match status" value="1"/>
</dbReference>
<dbReference type="HAMAP" id="MF_01966">
    <property type="entry name" value="NADHX_epimerase"/>
    <property type="match status" value="1"/>
</dbReference>
<dbReference type="GO" id="GO:0052856">
    <property type="term" value="F:NAD(P)HX epimerase activity"/>
    <property type="evidence" value="ECO:0007669"/>
    <property type="project" value="UniProtKB-UniRule"/>
</dbReference>
<comment type="function">
    <text evidence="18">Catalyzes the epimerization of the S- and R-forms of NAD(P)HX, a damaged form of NAD(P)H that is a result of enzymatic or heat-dependent hydration. This is a prerequisite for the S-specific NAD(P)H-hydrate dehydratase to allow the repair of both epimers of NAD(P)HX.</text>
</comment>
<dbReference type="NCBIfam" id="TIGR00197">
    <property type="entry name" value="yjeF_nterm"/>
    <property type="match status" value="1"/>
</dbReference>
<dbReference type="PROSITE" id="PS51385">
    <property type="entry name" value="YJEF_N"/>
    <property type="match status" value="1"/>
</dbReference>
<evidence type="ECO:0000259" key="21">
    <source>
        <dbReference type="PROSITE" id="PS51385"/>
    </source>
</evidence>
<comment type="cofactor">
    <cofactor evidence="18 19">
        <name>K(+)</name>
        <dbReference type="ChEBI" id="CHEBI:29103"/>
    </cofactor>
    <text evidence="18 19">Binds 1 potassium ion per subunit.</text>
</comment>
<keyword evidence="23" id="KW-1185">Reference proteome</keyword>
<comment type="function">
    <text evidence="14 19">Bifunctional enzyme that catalyzes the epimerization of the S- and R-forms of NAD(P)HX and the dehydration of the S-form of NAD(P)HX at the expense of ADP, which is converted to AMP. This allows the repair of both epimers of NAD(P)HX, a damaged form of NAD(P)H that is a result of enzymatic or heat-dependent hydration.</text>
</comment>
<sequence length="499" mass="50970">MSAIPERLYTAAAVRRLDELAIEAGGGDGYALMCRAGQAVVNVARQHFPDARRWLVVCGAGNNGGDGYVIARLASALGIDVAVVALRQPEQLSGDAGRAAADWRACGGETVPWSGELPAADLVIDALLGTGLARVVEGQWATAIKAINNHRAATVSVDVPSGLGADTGHIHGVSVSADVTVTLVGMKRGLLTADGPDCAGKVVFDTLKVPDTIYDALDGDRAVGRRMDRADIGRLLPRRRLNSHKGLFGHVVVVGGNRGMSGAARLAGEAALRAGAGRVTVATHPVHAHWLNLARPELMTLAVEGGDDVPPQPSDSDVIALGPGLGKDGWARSLVPECLGRTTALVVDADGLNLLAALRDSMAWPRKGEWVITPHPAEAARLLGQSTAVVQADRFAAAATLAEQYGAVVVLKGCGTVVAAPDGRWSLCALGNPGMATAGAGDVLTGVVAAMLAQGLPAYDAACAAVVAHAAAGDVAARNGQVGRLALDFCDALPGVLDV</sequence>
<dbReference type="InterPro" id="IPR030677">
    <property type="entry name" value="Nnr"/>
</dbReference>
<proteinExistence type="inferred from homology"/>
<comment type="catalytic activity">
    <reaction evidence="16 17 19">
        <text>(6S)-NADPHX + ADP = AMP + phosphate + NADPH + H(+)</text>
        <dbReference type="Rhea" id="RHEA:32235"/>
        <dbReference type="ChEBI" id="CHEBI:15378"/>
        <dbReference type="ChEBI" id="CHEBI:43474"/>
        <dbReference type="ChEBI" id="CHEBI:57783"/>
        <dbReference type="ChEBI" id="CHEBI:64076"/>
        <dbReference type="ChEBI" id="CHEBI:456215"/>
        <dbReference type="ChEBI" id="CHEBI:456216"/>
        <dbReference type="EC" id="4.2.1.136"/>
    </reaction>
</comment>
<dbReference type="GO" id="GO:0052855">
    <property type="term" value="F:ADP-dependent NAD(P)H-hydrate dehydratase activity"/>
    <property type="evidence" value="ECO:0007669"/>
    <property type="project" value="UniProtKB-UniRule"/>
</dbReference>
<accession>A0A5N0TF70</accession>
<dbReference type="CDD" id="cd01171">
    <property type="entry name" value="YXKO-related"/>
    <property type="match status" value="1"/>
</dbReference>
<dbReference type="SUPFAM" id="SSF64153">
    <property type="entry name" value="YjeF N-terminal domain-like"/>
    <property type="match status" value="1"/>
</dbReference>
<feature type="domain" description="YjeF N-terminal" evidence="21">
    <location>
        <begin position="14"/>
        <end position="215"/>
    </location>
</feature>
<keyword evidence="10 17" id="KW-0520">NAD</keyword>
<comment type="catalytic activity">
    <reaction evidence="1 18 19">
        <text>(6R)-NADHX = (6S)-NADHX</text>
        <dbReference type="Rhea" id="RHEA:32215"/>
        <dbReference type="ChEBI" id="CHEBI:64074"/>
        <dbReference type="ChEBI" id="CHEBI:64075"/>
        <dbReference type="EC" id="5.1.99.6"/>
    </reaction>
</comment>
<feature type="binding site" evidence="18">
    <location>
        <begin position="62"/>
        <end position="66"/>
    </location>
    <ligand>
        <name>(6S)-NADPHX</name>
        <dbReference type="ChEBI" id="CHEBI:64076"/>
    </ligand>
</feature>
<evidence type="ECO:0000256" key="12">
    <source>
        <dbReference type="ARBA" id="ARBA00023239"/>
    </source>
</evidence>
<dbReference type="EC" id="5.1.99.6" evidence="19"/>
<evidence type="ECO:0000313" key="23">
    <source>
        <dbReference type="Proteomes" id="UP000325372"/>
    </source>
</evidence>
<evidence type="ECO:0000256" key="6">
    <source>
        <dbReference type="ARBA" id="ARBA00022741"/>
    </source>
</evidence>
<dbReference type="FunFam" id="3.40.50.10260:FF:000003">
    <property type="entry name" value="Multifunctional fusion protein"/>
    <property type="match status" value="1"/>
</dbReference>
<keyword evidence="9 18" id="KW-0630">Potassium</keyword>
<name>A0A5N0TF70_9GAMM</name>
<comment type="catalytic activity">
    <reaction evidence="2 18 19">
        <text>(6R)-NADPHX = (6S)-NADPHX</text>
        <dbReference type="Rhea" id="RHEA:32227"/>
        <dbReference type="ChEBI" id="CHEBI:64076"/>
        <dbReference type="ChEBI" id="CHEBI:64077"/>
        <dbReference type="EC" id="5.1.99.6"/>
    </reaction>
</comment>
<dbReference type="PANTHER" id="PTHR12592:SF0">
    <property type="entry name" value="ATP-DEPENDENT (S)-NAD(P)H-HYDRATE DEHYDRATASE"/>
    <property type="match status" value="1"/>
</dbReference>